<organism evidence="2 3">
    <name type="scientific">Toxocara canis</name>
    <name type="common">Canine roundworm</name>
    <dbReference type="NCBI Taxonomy" id="6265"/>
    <lineage>
        <taxon>Eukaryota</taxon>
        <taxon>Metazoa</taxon>
        <taxon>Ecdysozoa</taxon>
        <taxon>Nematoda</taxon>
        <taxon>Chromadorea</taxon>
        <taxon>Rhabditida</taxon>
        <taxon>Spirurina</taxon>
        <taxon>Ascaridomorpha</taxon>
        <taxon>Ascaridoidea</taxon>
        <taxon>Toxocaridae</taxon>
        <taxon>Toxocara</taxon>
    </lineage>
</organism>
<proteinExistence type="predicted"/>
<evidence type="ECO:0000313" key="3">
    <source>
        <dbReference type="WBParaSite" id="TCNE_0000472201-mRNA-1"/>
    </source>
</evidence>
<sequence length="73" mass="7816">MLQEEFVALVQKELGRSCENEAEATCQDVSLAASVSGSGCSSLSTLQGAKCLLDSRLRATPFYCINSLVGHKY</sequence>
<keyword evidence="2" id="KW-1185">Reference proteome</keyword>
<name>A0A183U8A2_TOXCA</name>
<accession>A0A183U8A2</accession>
<dbReference type="EMBL" id="UYWY01008772">
    <property type="protein sequence ID" value="VDM31903.1"/>
    <property type="molecule type" value="Genomic_DNA"/>
</dbReference>
<gene>
    <name evidence="1" type="ORF">TCNE_LOCUS4722</name>
</gene>
<dbReference type="AlphaFoldDB" id="A0A183U8A2"/>
<dbReference type="Proteomes" id="UP000050794">
    <property type="component" value="Unassembled WGS sequence"/>
</dbReference>
<evidence type="ECO:0000313" key="1">
    <source>
        <dbReference type="EMBL" id="VDM31903.1"/>
    </source>
</evidence>
<evidence type="ECO:0000313" key="2">
    <source>
        <dbReference type="Proteomes" id="UP000050794"/>
    </source>
</evidence>
<reference evidence="1 2" key="2">
    <citation type="submission" date="2018-11" db="EMBL/GenBank/DDBJ databases">
        <authorList>
            <consortium name="Pathogen Informatics"/>
        </authorList>
    </citation>
    <scope>NUCLEOTIDE SEQUENCE [LARGE SCALE GENOMIC DNA]</scope>
</reference>
<dbReference type="WBParaSite" id="TCNE_0000472201-mRNA-1">
    <property type="protein sequence ID" value="TCNE_0000472201-mRNA-1"/>
    <property type="gene ID" value="TCNE_0000472201"/>
</dbReference>
<protein>
    <submittedName>
        <fullName evidence="3">PMF1</fullName>
    </submittedName>
</protein>
<reference evidence="3" key="1">
    <citation type="submission" date="2016-06" db="UniProtKB">
        <authorList>
            <consortium name="WormBaseParasite"/>
        </authorList>
    </citation>
    <scope>IDENTIFICATION</scope>
</reference>